<dbReference type="EMBL" id="UINC01092296">
    <property type="protein sequence ID" value="SVC45754.1"/>
    <property type="molecule type" value="Genomic_DNA"/>
</dbReference>
<protein>
    <submittedName>
        <fullName evidence="2">Uncharacterized protein</fullName>
    </submittedName>
</protein>
<feature type="non-terminal residue" evidence="2">
    <location>
        <position position="165"/>
    </location>
</feature>
<accession>A0A382M9S5</accession>
<evidence type="ECO:0000256" key="1">
    <source>
        <dbReference type="SAM" id="MobiDB-lite"/>
    </source>
</evidence>
<sequence>MELDPCHASSGDRRNKLVAMDRCAYDVASVCRIRCKRMNEVVAGIRLQALEKRVFARDQHLGPTHVGNPDRAKGRVAGEAPDGSGYQTKPTRGSLLTPVEEQLHAEADSQNRPAGFHDPTECFVDPSLQQRRHPDVEGTDAWKKHSTSGFHDTWITGHERINTEP</sequence>
<gene>
    <name evidence="2" type="ORF">METZ01_LOCUS298608</name>
</gene>
<name>A0A382M9S5_9ZZZZ</name>
<feature type="region of interest" description="Disordered" evidence="1">
    <location>
        <begin position="60"/>
        <end position="165"/>
    </location>
</feature>
<feature type="compositionally biased region" description="Basic and acidic residues" evidence="1">
    <location>
        <begin position="132"/>
        <end position="143"/>
    </location>
</feature>
<proteinExistence type="predicted"/>
<dbReference type="AlphaFoldDB" id="A0A382M9S5"/>
<reference evidence="2" key="1">
    <citation type="submission" date="2018-05" db="EMBL/GenBank/DDBJ databases">
        <authorList>
            <person name="Lanie J.A."/>
            <person name="Ng W.-L."/>
            <person name="Kazmierczak K.M."/>
            <person name="Andrzejewski T.M."/>
            <person name="Davidsen T.M."/>
            <person name="Wayne K.J."/>
            <person name="Tettelin H."/>
            <person name="Glass J.I."/>
            <person name="Rusch D."/>
            <person name="Podicherti R."/>
            <person name="Tsui H.-C.T."/>
            <person name="Winkler M.E."/>
        </authorList>
    </citation>
    <scope>NUCLEOTIDE SEQUENCE</scope>
</reference>
<organism evidence="2">
    <name type="scientific">marine metagenome</name>
    <dbReference type="NCBI Taxonomy" id="408172"/>
    <lineage>
        <taxon>unclassified sequences</taxon>
        <taxon>metagenomes</taxon>
        <taxon>ecological metagenomes</taxon>
    </lineage>
</organism>
<evidence type="ECO:0000313" key="2">
    <source>
        <dbReference type="EMBL" id="SVC45754.1"/>
    </source>
</evidence>